<keyword evidence="1" id="KW-0460">Magnesium</keyword>
<gene>
    <name evidence="3" type="ORF">AL01_01875</name>
</gene>
<evidence type="ECO:0000259" key="2">
    <source>
        <dbReference type="Pfam" id="PF12804"/>
    </source>
</evidence>
<dbReference type="AlphaFoldDB" id="A0A1S8GRR1"/>
<organism evidence="3 4">
    <name type="scientific">Bombella intestini</name>
    <dbReference type="NCBI Taxonomy" id="1539051"/>
    <lineage>
        <taxon>Bacteria</taxon>
        <taxon>Pseudomonadati</taxon>
        <taxon>Pseudomonadota</taxon>
        <taxon>Alphaproteobacteria</taxon>
        <taxon>Acetobacterales</taxon>
        <taxon>Acetobacteraceae</taxon>
        <taxon>Bombella</taxon>
    </lineage>
</organism>
<dbReference type="STRING" id="1539051.AL01_01875"/>
<proteinExistence type="predicted"/>
<name>A0A1S8GRR1_9PROT</name>
<dbReference type="EMBL" id="JATM01000001">
    <property type="protein sequence ID" value="OOL19734.1"/>
    <property type="molecule type" value="Genomic_DNA"/>
</dbReference>
<evidence type="ECO:0000256" key="1">
    <source>
        <dbReference type="ARBA" id="ARBA00022842"/>
    </source>
</evidence>
<dbReference type="GO" id="GO:0016779">
    <property type="term" value="F:nucleotidyltransferase activity"/>
    <property type="evidence" value="ECO:0007669"/>
    <property type="project" value="UniProtKB-ARBA"/>
</dbReference>
<dbReference type="Proteomes" id="UP000200980">
    <property type="component" value="Unassembled WGS sequence"/>
</dbReference>
<protein>
    <recommendedName>
        <fullName evidence="2">MobA-like NTP transferase domain-containing protein</fullName>
    </recommendedName>
</protein>
<evidence type="ECO:0000313" key="4">
    <source>
        <dbReference type="Proteomes" id="UP000200980"/>
    </source>
</evidence>
<comment type="caution">
    <text evidence="3">The sequence shown here is derived from an EMBL/GenBank/DDBJ whole genome shotgun (WGS) entry which is preliminary data.</text>
</comment>
<reference evidence="3 4" key="1">
    <citation type="journal article" date="2016" name="PLoS ONE">
        <title>Whole-Genome Sequence Analysis of Bombella intestini LMG 28161T, a Novel Acetic Acid Bacterium Isolated from the Crop of a Red-Tailed Bumble Bee, Bombus lapidarius.</title>
        <authorList>
            <person name="Li L."/>
            <person name="Illeghems K."/>
            <person name="Van Kerrebroeck S."/>
            <person name="Borremans W."/>
            <person name="Cleenwerck I."/>
            <person name="Smagghe G."/>
            <person name="De Vuyst L."/>
            <person name="Vandamme P."/>
        </authorList>
    </citation>
    <scope>NUCLEOTIDE SEQUENCE [LARGE SCALE GENOMIC DNA]</scope>
    <source>
        <strain evidence="3 4">R-52487</strain>
    </source>
</reference>
<feature type="domain" description="MobA-like NTP transferase" evidence="2">
    <location>
        <begin position="20"/>
        <end position="128"/>
    </location>
</feature>
<dbReference type="InterPro" id="IPR029044">
    <property type="entry name" value="Nucleotide-diphossugar_trans"/>
</dbReference>
<accession>A0A1S8GRR1</accession>
<evidence type="ECO:0000313" key="3">
    <source>
        <dbReference type="EMBL" id="OOL19734.1"/>
    </source>
</evidence>
<dbReference type="InterPro" id="IPR025877">
    <property type="entry name" value="MobA-like_NTP_Trfase"/>
</dbReference>
<dbReference type="Pfam" id="PF12804">
    <property type="entry name" value="NTP_transf_3"/>
    <property type="match status" value="1"/>
</dbReference>
<dbReference type="OrthoDB" id="159246at2"/>
<dbReference type="RefSeq" id="WP_077395558.1">
    <property type="nucleotide sequence ID" value="NZ_JATM01000001.1"/>
</dbReference>
<dbReference type="SUPFAM" id="SSF53448">
    <property type="entry name" value="Nucleotide-diphospho-sugar transferases"/>
    <property type="match status" value="1"/>
</dbReference>
<sequence>MSISVLILAGSRDGERDPLARMGNVSHKALLPIQNIPMIERVLHTLEQVPEIGRIWVSIEQPDLLAYLKDRITLLQAARSPSESVAQALDLIGTPCLVTTADHALLRPEWVTEFLTKSQKADVDLTAAIALKSTILRDIPQTKRTYIRLSDMHFSGCNLFWMASPRSKAVVTLWQHLQRYRKKPLRMAMILGLPIILRTLTRTLSSKRLERRIHTLTGAKIQLIPLSDGRAAVDVDKPADAILVEQLLSQS</sequence>
<dbReference type="Gene3D" id="3.90.550.10">
    <property type="entry name" value="Spore Coat Polysaccharide Biosynthesis Protein SpsA, Chain A"/>
    <property type="match status" value="1"/>
</dbReference>
<keyword evidence="4" id="KW-1185">Reference proteome</keyword>